<dbReference type="InterPro" id="IPR037185">
    <property type="entry name" value="EmrE-like"/>
</dbReference>
<sequence length="376" mass="39965">MSARAAGSTSSRCWREPRSEWYHSSRDCVGAVPVTQLLPETDAPPRRRIVLLRVNIIVIYLTIALEAEGVASTRYTTVGLFVLLAAIWGLSFVAARAALADVSPVLLAALRFDIAALLLFGYAAVTTTRLVPANRREWSTVAIGGFLFIALHHALLFAGQQYVTSAVAAVVICLDPILAAGFARVLLPQERLSWVGGVGLLLGVVGVGIIARPSPDAALRADVVGVVLVFLAAAAFALGAVVTRRARTGTDFPAQSMQAWMMLIGAVMLHAGAIVLPGEEFVAITWSWSVVAGLGYLAVIAAGVGYFLYFELLERLGAIEINLVAYVTPIFAAIGGWLALGEQLQAQVVAGFGVILVGFVLVKRQALRAELDKYRA</sequence>
<feature type="transmembrane region" description="Helical" evidence="5">
    <location>
        <begin position="105"/>
        <end position="125"/>
    </location>
</feature>
<organism evidence="7 8">
    <name type="scientific">Natronorubrum halalkaliphilum</name>
    <dbReference type="NCBI Taxonomy" id="2691917"/>
    <lineage>
        <taxon>Archaea</taxon>
        <taxon>Methanobacteriati</taxon>
        <taxon>Methanobacteriota</taxon>
        <taxon>Stenosarchaea group</taxon>
        <taxon>Halobacteria</taxon>
        <taxon>Halobacteriales</taxon>
        <taxon>Natrialbaceae</taxon>
        <taxon>Natronorubrum</taxon>
    </lineage>
</organism>
<proteinExistence type="predicted"/>
<feature type="transmembrane region" description="Helical" evidence="5">
    <location>
        <begin position="162"/>
        <end position="187"/>
    </location>
</feature>
<evidence type="ECO:0000256" key="4">
    <source>
        <dbReference type="ARBA" id="ARBA00023136"/>
    </source>
</evidence>
<feature type="transmembrane region" description="Helical" evidence="5">
    <location>
        <begin position="288"/>
        <end position="309"/>
    </location>
</feature>
<feature type="transmembrane region" description="Helical" evidence="5">
    <location>
        <begin position="346"/>
        <end position="362"/>
    </location>
</feature>
<feature type="transmembrane region" description="Helical" evidence="5">
    <location>
        <begin position="137"/>
        <end position="156"/>
    </location>
</feature>
<dbReference type="Pfam" id="PF00892">
    <property type="entry name" value="EamA"/>
    <property type="match status" value="2"/>
</dbReference>
<keyword evidence="8" id="KW-1185">Reference proteome</keyword>
<evidence type="ECO:0000256" key="5">
    <source>
        <dbReference type="SAM" id="Phobius"/>
    </source>
</evidence>
<feature type="domain" description="EamA" evidence="6">
    <location>
        <begin position="225"/>
        <end position="362"/>
    </location>
</feature>
<feature type="transmembrane region" description="Helical" evidence="5">
    <location>
        <begin position="49"/>
        <end position="67"/>
    </location>
</feature>
<evidence type="ECO:0000256" key="3">
    <source>
        <dbReference type="ARBA" id="ARBA00022989"/>
    </source>
</evidence>
<evidence type="ECO:0000256" key="2">
    <source>
        <dbReference type="ARBA" id="ARBA00022692"/>
    </source>
</evidence>
<gene>
    <name evidence="7" type="ORF">GS429_06560</name>
</gene>
<reference evidence="7 8" key="1">
    <citation type="submission" date="2020-01" db="EMBL/GenBank/DDBJ databases">
        <title>Natronorubrum sp. JWXQ-INN 674 isolated from Inner Mongolia Autonomous Region of China.</title>
        <authorList>
            <person name="Xue Q."/>
        </authorList>
    </citation>
    <scope>NUCLEOTIDE SEQUENCE [LARGE SCALE GENOMIC DNA]</scope>
    <source>
        <strain evidence="7 8">JWXQ-INN-674</strain>
    </source>
</reference>
<evidence type="ECO:0000313" key="8">
    <source>
        <dbReference type="Proteomes" id="UP000434101"/>
    </source>
</evidence>
<dbReference type="AlphaFoldDB" id="A0A6B0VLT3"/>
<dbReference type="PANTHER" id="PTHR32322">
    <property type="entry name" value="INNER MEMBRANE TRANSPORTER"/>
    <property type="match status" value="1"/>
</dbReference>
<dbReference type="OrthoDB" id="17861at2157"/>
<evidence type="ECO:0000259" key="6">
    <source>
        <dbReference type="Pfam" id="PF00892"/>
    </source>
</evidence>
<comment type="caution">
    <text evidence="7">The sequence shown here is derived from an EMBL/GenBank/DDBJ whole genome shotgun (WGS) entry which is preliminary data.</text>
</comment>
<comment type="subcellular location">
    <subcellularLocation>
        <location evidence="1">Membrane</location>
        <topology evidence="1">Multi-pass membrane protein</topology>
    </subcellularLocation>
</comment>
<evidence type="ECO:0000256" key="1">
    <source>
        <dbReference type="ARBA" id="ARBA00004141"/>
    </source>
</evidence>
<dbReference type="InterPro" id="IPR050638">
    <property type="entry name" value="AA-Vitamin_Transporters"/>
</dbReference>
<dbReference type="InterPro" id="IPR000620">
    <property type="entry name" value="EamA_dom"/>
</dbReference>
<keyword evidence="2 5" id="KW-0812">Transmembrane</keyword>
<dbReference type="EMBL" id="WUYX01000023">
    <property type="protein sequence ID" value="MXV61732.1"/>
    <property type="molecule type" value="Genomic_DNA"/>
</dbReference>
<dbReference type="PANTHER" id="PTHR32322:SF2">
    <property type="entry name" value="EAMA DOMAIN-CONTAINING PROTEIN"/>
    <property type="match status" value="1"/>
</dbReference>
<dbReference type="SUPFAM" id="SSF103481">
    <property type="entry name" value="Multidrug resistance efflux transporter EmrE"/>
    <property type="match status" value="2"/>
</dbReference>
<name>A0A6B0VLT3_9EURY</name>
<dbReference type="GO" id="GO:0016020">
    <property type="term" value="C:membrane"/>
    <property type="evidence" value="ECO:0007669"/>
    <property type="project" value="UniProtKB-SubCell"/>
</dbReference>
<feature type="transmembrane region" description="Helical" evidence="5">
    <location>
        <begin position="223"/>
        <end position="243"/>
    </location>
</feature>
<protein>
    <submittedName>
        <fullName evidence="7">EamA family transporter</fullName>
    </submittedName>
</protein>
<evidence type="ECO:0000313" key="7">
    <source>
        <dbReference type="EMBL" id="MXV61732.1"/>
    </source>
</evidence>
<dbReference type="Proteomes" id="UP000434101">
    <property type="component" value="Unassembled WGS sequence"/>
</dbReference>
<feature type="transmembrane region" description="Helical" evidence="5">
    <location>
        <begin position="321"/>
        <end position="340"/>
    </location>
</feature>
<feature type="transmembrane region" description="Helical" evidence="5">
    <location>
        <begin position="259"/>
        <end position="276"/>
    </location>
</feature>
<keyword evidence="3 5" id="KW-1133">Transmembrane helix</keyword>
<feature type="transmembrane region" description="Helical" evidence="5">
    <location>
        <begin position="79"/>
        <end position="99"/>
    </location>
</feature>
<accession>A0A6B0VLT3</accession>
<keyword evidence="4 5" id="KW-0472">Membrane</keyword>
<feature type="transmembrane region" description="Helical" evidence="5">
    <location>
        <begin position="194"/>
        <end position="211"/>
    </location>
</feature>
<feature type="domain" description="EamA" evidence="6">
    <location>
        <begin position="80"/>
        <end position="210"/>
    </location>
</feature>